<dbReference type="RefSeq" id="WP_057899758.1">
    <property type="nucleotide sequence ID" value="NZ_CP080764.1"/>
</dbReference>
<dbReference type="Gene3D" id="3.90.320.10">
    <property type="match status" value="1"/>
</dbReference>
<dbReference type="InterPro" id="IPR011604">
    <property type="entry name" value="PDDEXK-like_dom_sf"/>
</dbReference>
<name>A0ABX8YDF2_ANETH</name>
<evidence type="ECO:0000313" key="3">
    <source>
        <dbReference type="Proteomes" id="UP000826616"/>
    </source>
</evidence>
<dbReference type="SUPFAM" id="SSF52980">
    <property type="entry name" value="Restriction endonuclease-like"/>
    <property type="match status" value="1"/>
</dbReference>
<dbReference type="Proteomes" id="UP000826616">
    <property type="component" value="Chromosome"/>
</dbReference>
<proteinExistence type="predicted"/>
<sequence length="93" mass="10597">MSNIAYTIDGQQRRIEPGTHAIRLVNTLDMPHEEWLEWRRKGITGSDVAGICEITMWSSPVKAYLDRLGQLAPQEDSDAMYWGRIHEDAIARG</sequence>
<accession>A0ABX8YDF2</accession>
<dbReference type="EMBL" id="CP080764">
    <property type="protein sequence ID" value="QYY43385.1"/>
    <property type="molecule type" value="Genomic_DNA"/>
</dbReference>
<organism evidence="2 3">
    <name type="scientific">Aneurinibacillus thermoaerophilus</name>
    <dbReference type="NCBI Taxonomy" id="143495"/>
    <lineage>
        <taxon>Bacteria</taxon>
        <taxon>Bacillati</taxon>
        <taxon>Bacillota</taxon>
        <taxon>Bacilli</taxon>
        <taxon>Bacillales</taxon>
        <taxon>Paenibacillaceae</taxon>
        <taxon>Aneurinibacillus group</taxon>
        <taxon>Aneurinibacillus</taxon>
    </lineage>
</organism>
<dbReference type="GeneID" id="97140483"/>
<reference evidence="2 3" key="1">
    <citation type="submission" date="2021-08" db="EMBL/GenBank/DDBJ databases">
        <title>Complete genome sequence of the strain Aneurinibacillus thermoaerophilus CCM 8960.</title>
        <authorList>
            <person name="Musilova J."/>
            <person name="Kourilova X."/>
            <person name="Pernicova I."/>
            <person name="Bezdicek M."/>
            <person name="Lengerova M."/>
            <person name="Obruca S."/>
            <person name="Sedlar K."/>
        </authorList>
    </citation>
    <scope>NUCLEOTIDE SEQUENCE [LARGE SCALE GENOMIC DNA]</scope>
    <source>
        <strain evidence="2 3">CCM 8960</strain>
    </source>
</reference>
<feature type="domain" description="YqaJ viral recombinase" evidence="1">
    <location>
        <begin position="34"/>
        <end position="91"/>
    </location>
</feature>
<keyword evidence="3" id="KW-1185">Reference proteome</keyword>
<gene>
    <name evidence="2" type="ORF">K3F53_03795</name>
</gene>
<dbReference type="InterPro" id="IPR011335">
    <property type="entry name" value="Restrct_endonuc-II-like"/>
</dbReference>
<dbReference type="InterPro" id="IPR019080">
    <property type="entry name" value="YqaJ_viral_recombinase"/>
</dbReference>
<protein>
    <submittedName>
        <fullName evidence="2">YqaJ viral recombinase family protein</fullName>
    </submittedName>
</protein>
<evidence type="ECO:0000259" key="1">
    <source>
        <dbReference type="Pfam" id="PF09588"/>
    </source>
</evidence>
<evidence type="ECO:0000313" key="2">
    <source>
        <dbReference type="EMBL" id="QYY43385.1"/>
    </source>
</evidence>
<dbReference type="Pfam" id="PF09588">
    <property type="entry name" value="YqaJ"/>
    <property type="match status" value="1"/>
</dbReference>